<dbReference type="SUPFAM" id="SSF56300">
    <property type="entry name" value="Metallo-dependent phosphatases"/>
    <property type="match status" value="1"/>
</dbReference>
<keyword evidence="4" id="KW-1185">Reference proteome</keyword>
<keyword evidence="1" id="KW-0732">Signal</keyword>
<evidence type="ECO:0000259" key="2">
    <source>
        <dbReference type="Pfam" id="PF00149"/>
    </source>
</evidence>
<organism evidence="3 4">
    <name type="scientific">Maribellus luteus</name>
    <dbReference type="NCBI Taxonomy" id="2305463"/>
    <lineage>
        <taxon>Bacteria</taxon>
        <taxon>Pseudomonadati</taxon>
        <taxon>Bacteroidota</taxon>
        <taxon>Bacteroidia</taxon>
        <taxon>Marinilabiliales</taxon>
        <taxon>Prolixibacteraceae</taxon>
        <taxon>Maribellus</taxon>
    </lineage>
</organism>
<name>A0A399T8T5_9BACT</name>
<evidence type="ECO:0000256" key="1">
    <source>
        <dbReference type="SAM" id="SignalP"/>
    </source>
</evidence>
<dbReference type="Pfam" id="PF00149">
    <property type="entry name" value="Metallophos"/>
    <property type="match status" value="1"/>
</dbReference>
<reference evidence="3 4" key="1">
    <citation type="submission" date="2018-08" db="EMBL/GenBank/DDBJ databases">
        <title>Pallidiluteibacterium maritimus gen. nov., sp. nov., isolated from coastal sediment.</title>
        <authorList>
            <person name="Zhou L.Y."/>
        </authorList>
    </citation>
    <scope>NUCLEOTIDE SEQUENCE [LARGE SCALE GENOMIC DNA]</scope>
    <source>
        <strain evidence="3 4">XSD2</strain>
    </source>
</reference>
<dbReference type="PANTHER" id="PTHR16509">
    <property type="match status" value="1"/>
</dbReference>
<gene>
    <name evidence="3" type="ORF">D1614_01445</name>
</gene>
<feature type="chain" id="PRO_5017196966" description="Calcineurin-like phosphoesterase domain-containing protein" evidence="1">
    <location>
        <begin position="25"/>
        <end position="295"/>
    </location>
</feature>
<feature type="domain" description="Calcineurin-like phosphoesterase" evidence="2">
    <location>
        <begin position="29"/>
        <end position="243"/>
    </location>
</feature>
<proteinExistence type="predicted"/>
<dbReference type="RefSeq" id="WP_119436096.1">
    <property type="nucleotide sequence ID" value="NZ_QWGR01000001.1"/>
</dbReference>
<protein>
    <recommendedName>
        <fullName evidence="2">Calcineurin-like phosphoesterase domain-containing protein</fullName>
    </recommendedName>
</protein>
<dbReference type="InterPro" id="IPR004843">
    <property type="entry name" value="Calcineurin-like_PHP"/>
</dbReference>
<dbReference type="Gene3D" id="3.60.21.10">
    <property type="match status" value="1"/>
</dbReference>
<evidence type="ECO:0000313" key="3">
    <source>
        <dbReference type="EMBL" id="RIJ50627.1"/>
    </source>
</evidence>
<feature type="signal peptide" evidence="1">
    <location>
        <begin position="1"/>
        <end position="24"/>
    </location>
</feature>
<dbReference type="EMBL" id="QWGR01000001">
    <property type="protein sequence ID" value="RIJ50627.1"/>
    <property type="molecule type" value="Genomic_DNA"/>
</dbReference>
<comment type="caution">
    <text evidence="3">The sequence shown here is derived from an EMBL/GenBank/DDBJ whole genome shotgun (WGS) entry which is preliminary data.</text>
</comment>
<dbReference type="OrthoDB" id="9816081at2"/>
<dbReference type="GO" id="GO:0016787">
    <property type="term" value="F:hydrolase activity"/>
    <property type="evidence" value="ECO:0007669"/>
    <property type="project" value="InterPro"/>
</dbReference>
<accession>A0A399T8T5</accession>
<dbReference type="AlphaFoldDB" id="A0A399T8T5"/>
<evidence type="ECO:0000313" key="4">
    <source>
        <dbReference type="Proteomes" id="UP000265926"/>
    </source>
</evidence>
<dbReference type="Proteomes" id="UP000265926">
    <property type="component" value="Unassembled WGS sequence"/>
</dbReference>
<dbReference type="PANTHER" id="PTHR16509:SF1">
    <property type="entry name" value="MANGANESE-DEPENDENT ADP-RIBOSE_CDP-ALCOHOL DIPHOSPHATASE"/>
    <property type="match status" value="1"/>
</dbReference>
<dbReference type="InterPro" id="IPR029052">
    <property type="entry name" value="Metallo-depent_PP-like"/>
</dbReference>
<sequence length="295" mass="33905">MTKKSLVKLFFVVCLIGFSQAAKSQIQLGVFADCQYCDCDTKGTRFYRNSLQKLHDCIEHFNSHKVDFVVGLGDLIDKNFSSYDSVYPILEQSKAEIFQVIGNHDLSVKSEYFEQVPQKLKLEKSWYSFVQKGWRFIFLNGNDLTFQSNDPETVEKAKTLTSKLKDEGKPNYHEWNGGIGKEQLQWMEHELQEAQAARQKVILFCHYPLLPFEAHALWNAEEVVDILKKYDAVKCWMNGHNHAGNYTFLDGIHFLNMKGMVETEAINSFAIIKLSETAIEVTGFGNEPQRILPLN</sequence>